<dbReference type="PANTHER" id="PTHR45913">
    <property type="entry name" value="EPM2A-INTERACTING PROTEIN 1"/>
    <property type="match status" value="1"/>
</dbReference>
<evidence type="ECO:0000313" key="1">
    <source>
        <dbReference type="EMBL" id="CAI9726367.1"/>
    </source>
</evidence>
<gene>
    <name evidence="1" type="ORF">OCTVUL_1B000823</name>
</gene>
<keyword evidence="2" id="KW-1185">Reference proteome</keyword>
<dbReference type="EMBL" id="OX597820">
    <property type="protein sequence ID" value="CAI9726367.1"/>
    <property type="molecule type" value="Genomic_DNA"/>
</dbReference>
<name>A0AA36F6L5_OCTVU</name>
<reference evidence="1" key="1">
    <citation type="submission" date="2023-08" db="EMBL/GenBank/DDBJ databases">
        <authorList>
            <person name="Alioto T."/>
            <person name="Alioto T."/>
            <person name="Gomez Garrido J."/>
        </authorList>
    </citation>
    <scope>NUCLEOTIDE SEQUENCE</scope>
</reference>
<dbReference type="AlphaFoldDB" id="A0AA36F6L5"/>
<proteinExistence type="predicted"/>
<evidence type="ECO:0000313" key="2">
    <source>
        <dbReference type="Proteomes" id="UP001162480"/>
    </source>
</evidence>
<dbReference type="PANTHER" id="PTHR45913:SF22">
    <property type="entry name" value="SCAN BOX DOMAIN-CONTAINING PROTEIN"/>
    <property type="match status" value="1"/>
</dbReference>
<accession>A0AA36F6L5</accession>
<dbReference type="Proteomes" id="UP001162480">
    <property type="component" value="Chromosome 7"/>
</dbReference>
<protein>
    <submittedName>
        <fullName evidence="1">Uncharacterized protein</fullName>
    </submittedName>
</protein>
<sequence>MKASRLKNPFEAKHSDKKEKPLSYFLQLISSFKKQRQTFNTLLQETSKQENDGLIASYNIALLVAKSWKSHTIGETLLRPIIEEVLSTVMYEKPDNIIKKIPFGNNTISRCIDEMASDIKHQLTNILRRSKFSIQADESTVVDNQ</sequence>
<organism evidence="1 2">
    <name type="scientific">Octopus vulgaris</name>
    <name type="common">Common octopus</name>
    <dbReference type="NCBI Taxonomy" id="6645"/>
    <lineage>
        <taxon>Eukaryota</taxon>
        <taxon>Metazoa</taxon>
        <taxon>Spiralia</taxon>
        <taxon>Lophotrochozoa</taxon>
        <taxon>Mollusca</taxon>
        <taxon>Cephalopoda</taxon>
        <taxon>Coleoidea</taxon>
        <taxon>Octopodiformes</taxon>
        <taxon>Octopoda</taxon>
        <taxon>Incirrata</taxon>
        <taxon>Octopodidae</taxon>
        <taxon>Octopus</taxon>
    </lineage>
</organism>